<keyword evidence="1" id="KW-0812">Transmembrane</keyword>
<feature type="transmembrane region" description="Helical" evidence="1">
    <location>
        <begin position="9"/>
        <end position="28"/>
    </location>
</feature>
<evidence type="ECO:0000313" key="3">
    <source>
        <dbReference type="Proteomes" id="UP000480684"/>
    </source>
</evidence>
<comment type="caution">
    <text evidence="2">The sequence shown here is derived from an EMBL/GenBank/DDBJ whole genome shotgun (WGS) entry which is preliminary data.</text>
</comment>
<dbReference type="EMBL" id="JAAIYP010000001">
    <property type="protein sequence ID" value="NFV78549.1"/>
    <property type="molecule type" value="Genomic_DNA"/>
</dbReference>
<sequence>MTANKQRPVAVALCIAWLFVVTVSYFTYNADYYREKTRTFSDFIARRLG</sequence>
<name>A0A7C9UTC2_9PROT</name>
<protein>
    <submittedName>
        <fullName evidence="2">Uncharacterized protein</fullName>
    </submittedName>
</protein>
<dbReference type="AlphaFoldDB" id="A0A7C9UTC2"/>
<dbReference type="RefSeq" id="WP_163673572.1">
    <property type="nucleotide sequence ID" value="NZ_JAAIYP010000001.1"/>
</dbReference>
<keyword evidence="1" id="KW-0472">Membrane</keyword>
<proteinExistence type="predicted"/>
<keyword evidence="3" id="KW-1185">Reference proteome</keyword>
<gene>
    <name evidence="2" type="ORF">G4223_00265</name>
</gene>
<keyword evidence="1" id="KW-1133">Transmembrane helix</keyword>
<accession>A0A7C9UTC2</accession>
<reference evidence="2 3" key="1">
    <citation type="submission" date="2020-02" db="EMBL/GenBank/DDBJ databases">
        <authorList>
            <person name="Dziuba M."/>
            <person name="Kuznetsov B."/>
            <person name="Mardanov A."/>
            <person name="Ravin N."/>
            <person name="Grouzdev D."/>
        </authorList>
    </citation>
    <scope>NUCLEOTIDE SEQUENCE [LARGE SCALE GENOMIC DNA]</scope>
    <source>
        <strain evidence="2 3">SpK</strain>
    </source>
</reference>
<dbReference type="Proteomes" id="UP000480684">
    <property type="component" value="Unassembled WGS sequence"/>
</dbReference>
<evidence type="ECO:0000313" key="2">
    <source>
        <dbReference type="EMBL" id="NFV78549.1"/>
    </source>
</evidence>
<organism evidence="2 3">
    <name type="scientific">Magnetospirillum aberrantis SpK</name>
    <dbReference type="NCBI Taxonomy" id="908842"/>
    <lineage>
        <taxon>Bacteria</taxon>
        <taxon>Pseudomonadati</taxon>
        <taxon>Pseudomonadota</taxon>
        <taxon>Alphaproteobacteria</taxon>
        <taxon>Rhodospirillales</taxon>
        <taxon>Rhodospirillaceae</taxon>
        <taxon>Magnetospirillum</taxon>
    </lineage>
</organism>
<evidence type="ECO:0000256" key="1">
    <source>
        <dbReference type="SAM" id="Phobius"/>
    </source>
</evidence>